<dbReference type="NCBIfam" id="TIGR00091">
    <property type="entry name" value="tRNA (guanosine(46)-N7)-methyltransferase TrmB"/>
    <property type="match status" value="1"/>
</dbReference>
<keyword evidence="6 7" id="KW-0819">tRNA processing</keyword>
<evidence type="ECO:0000256" key="5">
    <source>
        <dbReference type="ARBA" id="ARBA00022691"/>
    </source>
</evidence>
<comment type="function">
    <text evidence="2 7">Catalyzes the formation of N(7)-methylguanine at position 46 (m7G46) in tRNA.</text>
</comment>
<evidence type="ECO:0000256" key="7">
    <source>
        <dbReference type="HAMAP-Rule" id="MF_01057"/>
    </source>
</evidence>
<dbReference type="SUPFAM" id="SSF53335">
    <property type="entry name" value="S-adenosyl-L-methionine-dependent methyltransferases"/>
    <property type="match status" value="1"/>
</dbReference>
<dbReference type="Proteomes" id="UP000604083">
    <property type="component" value="Unassembled WGS sequence"/>
</dbReference>
<gene>
    <name evidence="7 8" type="primary">trmB</name>
    <name evidence="8" type="ORF">JIN78_14735</name>
</gene>
<accession>A0A934VIQ6</accession>
<dbReference type="InterPro" id="IPR029063">
    <property type="entry name" value="SAM-dependent_MTases_sf"/>
</dbReference>
<dbReference type="GO" id="GO:0043527">
    <property type="term" value="C:tRNA methyltransferase complex"/>
    <property type="evidence" value="ECO:0007669"/>
    <property type="project" value="TreeGrafter"/>
</dbReference>
<dbReference type="Pfam" id="PF02390">
    <property type="entry name" value="Methyltransf_4"/>
    <property type="match status" value="1"/>
</dbReference>
<comment type="pathway">
    <text evidence="7">tRNA modification; N(7)-methylguanine-tRNA biosynthesis.</text>
</comment>
<feature type="binding site" evidence="7">
    <location>
        <position position="113"/>
    </location>
    <ligand>
        <name>S-adenosyl-L-methionine</name>
        <dbReference type="ChEBI" id="CHEBI:59789"/>
    </ligand>
</feature>
<keyword evidence="9" id="KW-1185">Reference proteome</keyword>
<evidence type="ECO:0000256" key="6">
    <source>
        <dbReference type="ARBA" id="ARBA00022694"/>
    </source>
</evidence>
<comment type="caution">
    <text evidence="7">Lacks conserved residue(s) required for the propagation of feature annotation.</text>
</comment>
<name>A0A934VIQ6_9BACT</name>
<feature type="binding site" evidence="7">
    <location>
        <position position="149"/>
    </location>
    <ligand>
        <name>substrate</name>
    </ligand>
</feature>
<comment type="caution">
    <text evidence="8">The sequence shown here is derived from an EMBL/GenBank/DDBJ whole genome shotgun (WGS) entry which is preliminary data.</text>
</comment>
<evidence type="ECO:0000256" key="3">
    <source>
        <dbReference type="ARBA" id="ARBA00022603"/>
    </source>
</evidence>
<dbReference type="EC" id="2.1.1.33" evidence="7"/>
<dbReference type="EMBL" id="JAENIO010000048">
    <property type="protein sequence ID" value="MBK1835323.1"/>
    <property type="molecule type" value="Genomic_DNA"/>
</dbReference>
<evidence type="ECO:0000313" key="8">
    <source>
        <dbReference type="EMBL" id="MBK1835323.1"/>
    </source>
</evidence>
<evidence type="ECO:0000256" key="4">
    <source>
        <dbReference type="ARBA" id="ARBA00022679"/>
    </source>
</evidence>
<dbReference type="RefSeq" id="WP_200392759.1">
    <property type="nucleotide sequence ID" value="NZ_JAENIO010000048.1"/>
</dbReference>
<sequence length="204" mass="23700">MTEPRYRPPFTHEFVPEDYFSRLAPEDLFADGKPLEVDLGSGDGSYTLALAEHHRDRNFLAVERLLGRVKKTCRGAETRGLSNLKVLRLESAYTAEWLLPRRSVSRLHLICPDPWPKAKHHRRRMIQQDFLETVHQLLLPGGIFLFKTDHEDYFEWAEEELARYPKLTVTPFPAGQFDPKSDFQLQWEAEGKSLQVLHCVNEGE</sequence>
<comment type="similarity">
    <text evidence="7">Belongs to the class I-like SAM-binding methyltransferase superfamily. TrmB family.</text>
</comment>
<feature type="binding site" evidence="7">
    <location>
        <position position="90"/>
    </location>
    <ligand>
        <name>S-adenosyl-L-methionine</name>
        <dbReference type="ChEBI" id="CHEBI:59789"/>
    </ligand>
</feature>
<keyword evidence="4 7" id="KW-0808">Transferase</keyword>
<protein>
    <recommendedName>
        <fullName evidence="7">tRNA (guanine-N(7)-)-methyltransferase</fullName>
        <ecNumber evidence="7">2.1.1.33</ecNumber>
    </recommendedName>
    <alternativeName>
        <fullName evidence="7">tRNA (guanine(46)-N(7))-methyltransferase</fullName>
    </alternativeName>
    <alternativeName>
        <fullName evidence="7">tRNA(m7G46)-methyltransferase</fullName>
    </alternativeName>
</protein>
<evidence type="ECO:0000256" key="1">
    <source>
        <dbReference type="ARBA" id="ARBA00000142"/>
    </source>
</evidence>
<dbReference type="HAMAP" id="MF_01057">
    <property type="entry name" value="tRNA_methyltr_TrmB"/>
    <property type="match status" value="1"/>
</dbReference>
<comment type="catalytic activity">
    <reaction evidence="1 7">
        <text>guanosine(46) in tRNA + S-adenosyl-L-methionine = N(7)-methylguanosine(46) in tRNA + S-adenosyl-L-homocysteine</text>
        <dbReference type="Rhea" id="RHEA:42708"/>
        <dbReference type="Rhea" id="RHEA-COMP:10188"/>
        <dbReference type="Rhea" id="RHEA-COMP:10189"/>
        <dbReference type="ChEBI" id="CHEBI:57856"/>
        <dbReference type="ChEBI" id="CHEBI:59789"/>
        <dbReference type="ChEBI" id="CHEBI:74269"/>
        <dbReference type="ChEBI" id="CHEBI:74480"/>
        <dbReference type="EC" id="2.1.1.33"/>
    </reaction>
</comment>
<reference evidence="8" key="1">
    <citation type="submission" date="2021-01" db="EMBL/GenBank/DDBJ databases">
        <title>Modified the classification status of verrucomicrobia.</title>
        <authorList>
            <person name="Feng X."/>
        </authorList>
    </citation>
    <scope>NUCLEOTIDE SEQUENCE</scope>
    <source>
        <strain evidence="8">KCTC 12986</strain>
    </source>
</reference>
<proteinExistence type="inferred from homology"/>
<dbReference type="CDD" id="cd02440">
    <property type="entry name" value="AdoMet_MTases"/>
    <property type="match status" value="1"/>
</dbReference>
<feature type="binding site" evidence="7">
    <location>
        <position position="117"/>
    </location>
    <ligand>
        <name>substrate</name>
    </ligand>
</feature>
<dbReference type="PANTHER" id="PTHR23417">
    <property type="entry name" value="3-DEOXY-D-MANNO-OCTULOSONIC-ACID TRANSFERASE/TRNA GUANINE-N 7 - -METHYLTRANSFERASE"/>
    <property type="match status" value="1"/>
</dbReference>
<keyword evidence="3 7" id="KW-0489">Methyltransferase</keyword>
<organism evidence="8 9">
    <name type="scientific">Roseibacillus ishigakijimensis</name>
    <dbReference type="NCBI Taxonomy" id="454146"/>
    <lineage>
        <taxon>Bacteria</taxon>
        <taxon>Pseudomonadati</taxon>
        <taxon>Verrucomicrobiota</taxon>
        <taxon>Verrucomicrobiia</taxon>
        <taxon>Verrucomicrobiales</taxon>
        <taxon>Verrucomicrobiaceae</taxon>
        <taxon>Roseibacillus</taxon>
    </lineage>
</organism>
<dbReference type="PANTHER" id="PTHR23417:SF14">
    <property type="entry name" value="PENTACOTRIPEPTIDE-REPEAT REGION OF PRORP DOMAIN-CONTAINING PROTEIN"/>
    <property type="match status" value="1"/>
</dbReference>
<dbReference type="InterPro" id="IPR055361">
    <property type="entry name" value="tRNA_methyltr_TrmB_bact"/>
</dbReference>
<dbReference type="InterPro" id="IPR003358">
    <property type="entry name" value="tRNA_(Gua-N-7)_MeTrfase_Trmb"/>
</dbReference>
<feature type="binding site" evidence="7">
    <location>
        <position position="63"/>
    </location>
    <ligand>
        <name>S-adenosyl-L-methionine</name>
        <dbReference type="ChEBI" id="CHEBI:59789"/>
    </ligand>
</feature>
<dbReference type="AlphaFoldDB" id="A0A934VIQ6"/>
<dbReference type="GO" id="GO:0008176">
    <property type="term" value="F:tRNA (guanine(46)-N7)-methyltransferase activity"/>
    <property type="evidence" value="ECO:0007669"/>
    <property type="project" value="UniProtKB-UniRule"/>
</dbReference>
<dbReference type="Gene3D" id="3.40.50.150">
    <property type="entry name" value="Vaccinia Virus protein VP39"/>
    <property type="match status" value="1"/>
</dbReference>
<dbReference type="PROSITE" id="PS51625">
    <property type="entry name" value="SAM_MT_TRMB"/>
    <property type="match status" value="1"/>
</dbReference>
<evidence type="ECO:0000256" key="2">
    <source>
        <dbReference type="ARBA" id="ARBA00003015"/>
    </source>
</evidence>
<feature type="binding site" evidence="7">
    <location>
        <position position="38"/>
    </location>
    <ligand>
        <name>S-adenosyl-L-methionine</name>
        <dbReference type="ChEBI" id="CHEBI:59789"/>
    </ligand>
</feature>
<evidence type="ECO:0000313" key="9">
    <source>
        <dbReference type="Proteomes" id="UP000604083"/>
    </source>
</evidence>
<keyword evidence="5 7" id="KW-0949">S-adenosyl-L-methionine</keyword>